<feature type="transmembrane region" description="Helical" evidence="6">
    <location>
        <begin position="297"/>
        <end position="315"/>
    </location>
</feature>
<evidence type="ECO:0000313" key="8">
    <source>
        <dbReference type="EMBL" id="KAF2866203.1"/>
    </source>
</evidence>
<dbReference type="GO" id="GO:0005886">
    <property type="term" value="C:plasma membrane"/>
    <property type="evidence" value="ECO:0007669"/>
    <property type="project" value="TreeGrafter"/>
</dbReference>
<feature type="region of interest" description="Disordered" evidence="5">
    <location>
        <begin position="1"/>
        <end position="27"/>
    </location>
</feature>
<evidence type="ECO:0000256" key="2">
    <source>
        <dbReference type="ARBA" id="ARBA00022692"/>
    </source>
</evidence>
<accession>A0A7C8M5D6</accession>
<feature type="transmembrane region" description="Helical" evidence="6">
    <location>
        <begin position="263"/>
        <end position="285"/>
    </location>
</feature>
<keyword evidence="9" id="KW-1185">Reference proteome</keyword>
<keyword evidence="3 6" id="KW-1133">Transmembrane helix</keyword>
<proteinExistence type="predicted"/>
<feature type="transmembrane region" description="Helical" evidence="6">
    <location>
        <begin position="397"/>
        <end position="414"/>
    </location>
</feature>
<feature type="transmembrane region" description="Helical" evidence="6">
    <location>
        <begin position="209"/>
        <end position="231"/>
    </location>
</feature>
<dbReference type="InterPro" id="IPR036259">
    <property type="entry name" value="MFS_trans_sf"/>
</dbReference>
<name>A0A7C8M5D6_9PLEO</name>
<protein>
    <submittedName>
        <fullName evidence="8">Major facilitator superfamily domain-containing protein</fullName>
    </submittedName>
</protein>
<dbReference type="PANTHER" id="PTHR23501">
    <property type="entry name" value="MAJOR FACILITATOR SUPERFAMILY"/>
    <property type="match status" value="1"/>
</dbReference>
<evidence type="ECO:0000256" key="4">
    <source>
        <dbReference type="ARBA" id="ARBA00023136"/>
    </source>
</evidence>
<feature type="transmembrane region" description="Helical" evidence="6">
    <location>
        <begin position="435"/>
        <end position="455"/>
    </location>
</feature>
<dbReference type="PANTHER" id="PTHR23501:SF59">
    <property type="entry name" value="MAJOR FACILITATOR SUPERFAMILY (MFS) PROFILE DOMAIN-CONTAINING PROTEIN-RELATED"/>
    <property type="match status" value="1"/>
</dbReference>
<keyword evidence="2 6" id="KW-0812">Transmembrane</keyword>
<feature type="transmembrane region" description="Helical" evidence="6">
    <location>
        <begin position="526"/>
        <end position="545"/>
    </location>
</feature>
<evidence type="ECO:0000256" key="1">
    <source>
        <dbReference type="ARBA" id="ARBA00004141"/>
    </source>
</evidence>
<feature type="transmembrane region" description="Helical" evidence="6">
    <location>
        <begin position="366"/>
        <end position="385"/>
    </location>
</feature>
<feature type="compositionally biased region" description="Low complexity" evidence="5">
    <location>
        <begin position="125"/>
        <end position="135"/>
    </location>
</feature>
<dbReference type="AlphaFoldDB" id="A0A7C8M5D6"/>
<keyword evidence="4 6" id="KW-0472">Membrane</keyword>
<feature type="transmembrane region" description="Helical" evidence="6">
    <location>
        <begin position="645"/>
        <end position="664"/>
    </location>
</feature>
<comment type="subcellular location">
    <subcellularLocation>
        <location evidence="1">Membrane</location>
        <topology evidence="1">Multi-pass membrane protein</topology>
    </subcellularLocation>
</comment>
<dbReference type="OrthoDB" id="2351791at2759"/>
<feature type="transmembrane region" description="Helical" evidence="6">
    <location>
        <begin position="501"/>
        <end position="520"/>
    </location>
</feature>
<evidence type="ECO:0000256" key="6">
    <source>
        <dbReference type="SAM" id="Phobius"/>
    </source>
</evidence>
<feature type="transmembrane region" description="Helical" evidence="6">
    <location>
        <begin position="566"/>
        <end position="589"/>
    </location>
</feature>
<evidence type="ECO:0000256" key="3">
    <source>
        <dbReference type="ARBA" id="ARBA00022989"/>
    </source>
</evidence>
<feature type="transmembrane region" description="Helical" evidence="6">
    <location>
        <begin position="168"/>
        <end position="189"/>
    </location>
</feature>
<gene>
    <name evidence="8" type="ORF">BDV95DRAFT_612065</name>
</gene>
<feature type="transmembrane region" description="Helical" evidence="6">
    <location>
        <begin position="327"/>
        <end position="346"/>
    </location>
</feature>
<dbReference type="EMBL" id="JAADJZ010000029">
    <property type="protein sequence ID" value="KAF2866203.1"/>
    <property type="molecule type" value="Genomic_DNA"/>
</dbReference>
<comment type="caution">
    <text evidence="8">The sequence shown here is derived from an EMBL/GenBank/DDBJ whole genome shotgun (WGS) entry which is preliminary data.</text>
</comment>
<dbReference type="InterPro" id="IPR020846">
    <property type="entry name" value="MFS_dom"/>
</dbReference>
<reference evidence="8 9" key="1">
    <citation type="submission" date="2020-01" db="EMBL/GenBank/DDBJ databases">
        <authorList>
            <consortium name="DOE Joint Genome Institute"/>
            <person name="Haridas S."/>
            <person name="Albert R."/>
            <person name="Binder M."/>
            <person name="Bloem J."/>
            <person name="Labutti K."/>
            <person name="Salamov A."/>
            <person name="Andreopoulos B."/>
            <person name="Baker S.E."/>
            <person name="Barry K."/>
            <person name="Bills G."/>
            <person name="Bluhm B.H."/>
            <person name="Cannon C."/>
            <person name="Castanera R."/>
            <person name="Culley D.E."/>
            <person name="Daum C."/>
            <person name="Ezra D."/>
            <person name="Gonzalez J.B."/>
            <person name="Henrissat B."/>
            <person name="Kuo A."/>
            <person name="Liang C."/>
            <person name="Lipzen A."/>
            <person name="Lutzoni F."/>
            <person name="Magnuson J."/>
            <person name="Mondo S."/>
            <person name="Nolan M."/>
            <person name="Ohm R."/>
            <person name="Pangilinan J."/>
            <person name="Park H.-J.H."/>
            <person name="Ramirez L."/>
            <person name="Alfaro M."/>
            <person name="Sun H."/>
            <person name="Tritt A."/>
            <person name="Yoshinaga Y."/>
            <person name="Zwiers L.-H.L."/>
            <person name="Turgeon B.G."/>
            <person name="Goodwin S.B."/>
            <person name="Spatafora J.W."/>
            <person name="Crous P.W."/>
            <person name="Grigoriev I.V."/>
        </authorList>
    </citation>
    <scope>NUCLEOTIDE SEQUENCE [LARGE SCALE GENOMIC DNA]</scope>
    <source>
        <strain evidence="8 9">CBS 611.86</strain>
    </source>
</reference>
<dbReference type="InterPro" id="IPR011701">
    <property type="entry name" value="MFS"/>
</dbReference>
<organism evidence="8 9">
    <name type="scientific">Massariosphaeria phaeospora</name>
    <dbReference type="NCBI Taxonomy" id="100035"/>
    <lineage>
        <taxon>Eukaryota</taxon>
        <taxon>Fungi</taxon>
        <taxon>Dikarya</taxon>
        <taxon>Ascomycota</taxon>
        <taxon>Pezizomycotina</taxon>
        <taxon>Dothideomycetes</taxon>
        <taxon>Pleosporomycetidae</taxon>
        <taxon>Pleosporales</taxon>
        <taxon>Pleosporales incertae sedis</taxon>
        <taxon>Massariosphaeria</taxon>
    </lineage>
</organism>
<dbReference type="GO" id="GO:0022857">
    <property type="term" value="F:transmembrane transporter activity"/>
    <property type="evidence" value="ECO:0007669"/>
    <property type="project" value="InterPro"/>
</dbReference>
<dbReference type="Proteomes" id="UP000481861">
    <property type="component" value="Unassembled WGS sequence"/>
</dbReference>
<feature type="transmembrane region" description="Helical" evidence="6">
    <location>
        <begin position="238"/>
        <end position="257"/>
    </location>
</feature>
<feature type="domain" description="Major facilitator superfamily (MFS) profile" evidence="7">
    <location>
        <begin position="173"/>
        <end position="669"/>
    </location>
</feature>
<dbReference type="Gene3D" id="1.20.1720.10">
    <property type="entry name" value="Multidrug resistance protein D"/>
    <property type="match status" value="1"/>
</dbReference>
<feature type="region of interest" description="Disordered" evidence="5">
    <location>
        <begin position="56"/>
        <end position="144"/>
    </location>
</feature>
<dbReference type="Pfam" id="PF07690">
    <property type="entry name" value="MFS_1"/>
    <property type="match status" value="1"/>
</dbReference>
<sequence length="686" mass="73805">MSPNDIATTSTSPNSDSTTSLAPYAEGPGAAQFVSNLSPRQLQHLQFAVPASKDPQRFSQFLEGPRQTPIPNRFTFEAIDATTRKQKAESSGKQGRDRAGSKSAKNVQAGSKASILSGGKHGRGDSQSSSDAGQSGRERSATVSSTAPSIDLLKEVERVRTAVDIVDWRFYITGACIFLLNLVVAWDITSLPMALPTIATALHGSAVDSFWLGISFLVTATVFIPLFATFSNIFGRKAMLLSALTFFTVGALISGISHDITGLHIGCSVQGIGAGGICVLSKIIVSDLVSVADRWKWAAMLGAIWAVGAITGPILGNALAENSQWRWIFWINLPFSIPAFIVLAVVAQLRSAAPGSVLVKLRNIDWFGSVLFTGSLMSVFLGLTWGGTLHAWSSVQTLLPLQFGLIGLVLFCLWSRFSSTPSIISLEGFSDPSTLVAYFGAMIQGVIVFAALYFLPFYFSVAKHTLSHTHTGVQLISWTIPLAILAGATVVAIGRWGCWRWAIWSGWGLVVLGIALTSLLTRVSSSTMWVAIAIVSGSGVGILYPSLSAASQLAVSHDEEYELTRAVTNFVFFQFLGQALGVSVGTSIFQNQFSRNVRNNTTFEEHAAHYTNDAVALVSRIRATESAEESSRTQMQEVYVESLNLLWIILAALAGAALLASLLIKKKDMKRNRDVEMRNFDTSGTV</sequence>
<evidence type="ECO:0000256" key="5">
    <source>
        <dbReference type="SAM" id="MobiDB-lite"/>
    </source>
</evidence>
<dbReference type="PROSITE" id="PS50850">
    <property type="entry name" value="MFS"/>
    <property type="match status" value="1"/>
</dbReference>
<feature type="compositionally biased region" description="Basic and acidic residues" evidence="5">
    <location>
        <begin position="82"/>
        <end position="100"/>
    </location>
</feature>
<feature type="transmembrane region" description="Helical" evidence="6">
    <location>
        <begin position="475"/>
        <end position="494"/>
    </location>
</feature>
<feature type="compositionally biased region" description="Low complexity" evidence="5">
    <location>
        <begin position="8"/>
        <end position="20"/>
    </location>
</feature>
<dbReference type="Gene3D" id="1.20.1250.20">
    <property type="entry name" value="MFS general substrate transporter like domains"/>
    <property type="match status" value="1"/>
</dbReference>
<dbReference type="SUPFAM" id="SSF103473">
    <property type="entry name" value="MFS general substrate transporter"/>
    <property type="match status" value="1"/>
</dbReference>
<evidence type="ECO:0000313" key="9">
    <source>
        <dbReference type="Proteomes" id="UP000481861"/>
    </source>
</evidence>
<evidence type="ECO:0000259" key="7">
    <source>
        <dbReference type="PROSITE" id="PS50850"/>
    </source>
</evidence>